<dbReference type="CDD" id="cd00051">
    <property type="entry name" value="EFh"/>
    <property type="match status" value="2"/>
</dbReference>
<organism evidence="6 7">
    <name type="scientific">Elysia crispata</name>
    <name type="common">lettuce slug</name>
    <dbReference type="NCBI Taxonomy" id="231223"/>
    <lineage>
        <taxon>Eukaryota</taxon>
        <taxon>Metazoa</taxon>
        <taxon>Spiralia</taxon>
        <taxon>Lophotrochozoa</taxon>
        <taxon>Mollusca</taxon>
        <taxon>Gastropoda</taxon>
        <taxon>Heterobranchia</taxon>
        <taxon>Euthyneura</taxon>
        <taxon>Panpulmonata</taxon>
        <taxon>Sacoglossa</taxon>
        <taxon>Placobranchoidea</taxon>
        <taxon>Plakobranchidae</taxon>
        <taxon>Elysia</taxon>
    </lineage>
</organism>
<evidence type="ECO:0000256" key="3">
    <source>
        <dbReference type="ARBA" id="ARBA00023179"/>
    </source>
</evidence>
<name>A0AAE1E603_9GAST</name>
<protein>
    <recommendedName>
        <fullName evidence="5">EF-hand domain-containing protein</fullName>
    </recommendedName>
</protein>
<dbReference type="PROSITE" id="PS50222">
    <property type="entry name" value="EF_HAND_2"/>
    <property type="match status" value="4"/>
</dbReference>
<accession>A0AAE1E603</accession>
<feature type="domain" description="EF-hand" evidence="5">
    <location>
        <begin position="86"/>
        <end position="121"/>
    </location>
</feature>
<evidence type="ECO:0000256" key="2">
    <source>
        <dbReference type="ARBA" id="ARBA00022837"/>
    </source>
</evidence>
<keyword evidence="1" id="KW-0677">Repeat</keyword>
<dbReference type="InterPro" id="IPR050230">
    <property type="entry name" value="CALM/Myosin/TropC-like"/>
</dbReference>
<sequence>MSSQSKKEEQEQEQVWREIFELFDRDKNGHISRQELGHVLRALDMDPTQKELDDALKELDKDGNGVIEFHDFKAYMQKMKRLTYDERKNEMMRAFRLIDKNNDKFIDSNELMATLTSLGEPLSEAEVNAMIKVADVNKDGKIDYEDKKESLHQISVGHETMYLRVWLLQNFYITNFPINSVANKMSYEIVSYQDLKLGVCNSSVYFASFPLVCRVRQIHHCPLHLRDKKFVDFILSPCLPPSNASQRRSRDANSNMSIQSVNNNPLATNKNELSSQTSTGFFYTAGSSSSAINDNKMAS</sequence>
<dbReference type="PANTHER" id="PTHR23048">
    <property type="entry name" value="MYOSIN LIGHT CHAIN 1, 3"/>
    <property type="match status" value="1"/>
</dbReference>
<dbReference type="PANTHER" id="PTHR23048:SF0">
    <property type="entry name" value="CALMODULIN LIKE 3"/>
    <property type="match status" value="1"/>
</dbReference>
<dbReference type="InterPro" id="IPR018247">
    <property type="entry name" value="EF_Hand_1_Ca_BS"/>
</dbReference>
<feature type="domain" description="EF-hand" evidence="5">
    <location>
        <begin position="47"/>
        <end position="82"/>
    </location>
</feature>
<dbReference type="FunFam" id="1.10.238.10:FF:000001">
    <property type="entry name" value="Calmodulin 1"/>
    <property type="match status" value="1"/>
</dbReference>
<dbReference type="InterPro" id="IPR002048">
    <property type="entry name" value="EF_hand_dom"/>
</dbReference>
<dbReference type="Pfam" id="PF13499">
    <property type="entry name" value="EF-hand_7"/>
    <property type="match status" value="2"/>
</dbReference>
<keyword evidence="3" id="KW-0514">Muscle protein</keyword>
<evidence type="ECO:0000256" key="1">
    <source>
        <dbReference type="ARBA" id="ARBA00022737"/>
    </source>
</evidence>
<keyword evidence="7" id="KW-1185">Reference proteome</keyword>
<dbReference type="Gene3D" id="1.10.238.10">
    <property type="entry name" value="EF-hand"/>
    <property type="match status" value="2"/>
</dbReference>
<dbReference type="EMBL" id="JAWDGP010001138">
    <property type="protein sequence ID" value="KAK3794143.1"/>
    <property type="molecule type" value="Genomic_DNA"/>
</dbReference>
<feature type="region of interest" description="Disordered" evidence="4">
    <location>
        <begin position="242"/>
        <end position="270"/>
    </location>
</feature>
<proteinExistence type="predicted"/>
<evidence type="ECO:0000256" key="4">
    <source>
        <dbReference type="SAM" id="MobiDB-lite"/>
    </source>
</evidence>
<dbReference type="AlphaFoldDB" id="A0AAE1E603"/>
<evidence type="ECO:0000313" key="6">
    <source>
        <dbReference type="EMBL" id="KAK3794143.1"/>
    </source>
</evidence>
<dbReference type="Proteomes" id="UP001283361">
    <property type="component" value="Unassembled WGS sequence"/>
</dbReference>
<keyword evidence="2" id="KW-0106">Calcium</keyword>
<dbReference type="GO" id="GO:0016460">
    <property type="term" value="C:myosin II complex"/>
    <property type="evidence" value="ECO:0007669"/>
    <property type="project" value="TreeGrafter"/>
</dbReference>
<dbReference type="PROSITE" id="PS00018">
    <property type="entry name" value="EF_HAND_1"/>
    <property type="match status" value="3"/>
</dbReference>
<dbReference type="SUPFAM" id="SSF47473">
    <property type="entry name" value="EF-hand"/>
    <property type="match status" value="1"/>
</dbReference>
<reference evidence="6" key="1">
    <citation type="journal article" date="2023" name="G3 (Bethesda)">
        <title>A reference genome for the long-term kleptoplast-retaining sea slug Elysia crispata morphotype clarki.</title>
        <authorList>
            <person name="Eastman K.E."/>
            <person name="Pendleton A.L."/>
            <person name="Shaikh M.A."/>
            <person name="Suttiyut T."/>
            <person name="Ogas R."/>
            <person name="Tomko P."/>
            <person name="Gavelis G."/>
            <person name="Widhalm J.R."/>
            <person name="Wisecaver J.H."/>
        </authorList>
    </citation>
    <scope>NUCLEOTIDE SEQUENCE</scope>
    <source>
        <strain evidence="6">ECLA1</strain>
    </source>
</reference>
<feature type="domain" description="EF-hand" evidence="5">
    <location>
        <begin position="122"/>
        <end position="157"/>
    </location>
</feature>
<comment type="caution">
    <text evidence="6">The sequence shown here is derived from an EMBL/GenBank/DDBJ whole genome shotgun (WGS) entry which is preliminary data.</text>
</comment>
<dbReference type="SMART" id="SM00054">
    <property type="entry name" value="EFh"/>
    <property type="match status" value="4"/>
</dbReference>
<dbReference type="InterPro" id="IPR011992">
    <property type="entry name" value="EF-hand-dom_pair"/>
</dbReference>
<dbReference type="GO" id="GO:0005509">
    <property type="term" value="F:calcium ion binding"/>
    <property type="evidence" value="ECO:0007669"/>
    <property type="project" value="InterPro"/>
</dbReference>
<evidence type="ECO:0000259" key="5">
    <source>
        <dbReference type="PROSITE" id="PS50222"/>
    </source>
</evidence>
<feature type="domain" description="EF-hand" evidence="5">
    <location>
        <begin position="11"/>
        <end position="46"/>
    </location>
</feature>
<gene>
    <name evidence="6" type="ORF">RRG08_014086</name>
</gene>
<evidence type="ECO:0000313" key="7">
    <source>
        <dbReference type="Proteomes" id="UP001283361"/>
    </source>
</evidence>